<gene>
    <name evidence="1" type="ORF">ISN74_12560</name>
</gene>
<name>A0ABX7GPH5_9GAMM</name>
<dbReference type="Proteomes" id="UP000663181">
    <property type="component" value="Chromosome"/>
</dbReference>
<proteinExistence type="predicted"/>
<dbReference type="EMBL" id="CP064030">
    <property type="protein sequence ID" value="QRN52315.1"/>
    <property type="molecule type" value="Genomic_DNA"/>
</dbReference>
<reference evidence="1 2" key="1">
    <citation type="submission" date="2020-10" db="EMBL/GenBank/DDBJ databases">
        <title>Phylogeny of dyella-like bacteria.</title>
        <authorList>
            <person name="Fu J."/>
        </authorList>
    </citation>
    <scope>NUCLEOTIDE SEQUENCE [LARGE SCALE GENOMIC DNA]</scope>
    <source>
        <strain evidence="1 2">DHOB09</strain>
    </source>
</reference>
<accession>A0ABX7GPH5</accession>
<protein>
    <submittedName>
        <fullName evidence="1">Uncharacterized protein</fullName>
    </submittedName>
</protein>
<organism evidence="1 2">
    <name type="scientific">Dyella caseinilytica</name>
    <dbReference type="NCBI Taxonomy" id="1849581"/>
    <lineage>
        <taxon>Bacteria</taxon>
        <taxon>Pseudomonadati</taxon>
        <taxon>Pseudomonadota</taxon>
        <taxon>Gammaproteobacteria</taxon>
        <taxon>Lysobacterales</taxon>
        <taxon>Rhodanobacteraceae</taxon>
        <taxon>Dyella</taxon>
    </lineage>
</organism>
<dbReference type="RefSeq" id="WP_188801107.1">
    <property type="nucleotide sequence ID" value="NZ_BMIZ01000003.1"/>
</dbReference>
<keyword evidence="2" id="KW-1185">Reference proteome</keyword>
<evidence type="ECO:0000313" key="2">
    <source>
        <dbReference type="Proteomes" id="UP000663181"/>
    </source>
</evidence>
<sequence>MRHEIKAKNGKLIVRCIVSILRPVMIDGEVRNVGDLIDMDDADARELIASDRARLAGNDEVEHALHVGIAWHSVKSTSRLNAQRIKAKRRLSKNVCRLDTPTLQDVQHATRF</sequence>
<evidence type="ECO:0000313" key="1">
    <source>
        <dbReference type="EMBL" id="QRN52315.1"/>
    </source>
</evidence>